<dbReference type="InterPro" id="IPR052239">
    <property type="entry name" value="Ser/Thr-specific_kinases"/>
</dbReference>
<dbReference type="GO" id="GO:0005794">
    <property type="term" value="C:Golgi apparatus"/>
    <property type="evidence" value="ECO:0007669"/>
    <property type="project" value="TreeGrafter"/>
</dbReference>
<dbReference type="PANTHER" id="PTHR45998:SF2">
    <property type="entry name" value="SERINE_THREONINE-PROTEIN KINASE 16"/>
    <property type="match status" value="1"/>
</dbReference>
<keyword evidence="4" id="KW-0547">Nucleotide-binding</keyword>
<dbReference type="InterPro" id="IPR000719">
    <property type="entry name" value="Prot_kinase_dom"/>
</dbReference>
<dbReference type="Pfam" id="PF00069">
    <property type="entry name" value="Pkinase"/>
    <property type="match status" value="1"/>
</dbReference>
<evidence type="ECO:0000256" key="7">
    <source>
        <dbReference type="ARBA" id="ARBA00047899"/>
    </source>
</evidence>
<evidence type="ECO:0000256" key="8">
    <source>
        <dbReference type="ARBA" id="ARBA00048679"/>
    </source>
</evidence>
<evidence type="ECO:0000259" key="9">
    <source>
        <dbReference type="PROSITE" id="PS50011"/>
    </source>
</evidence>
<evidence type="ECO:0000256" key="1">
    <source>
        <dbReference type="ARBA" id="ARBA00012513"/>
    </source>
</evidence>
<name>A0AAN8FX68_PATCE</name>
<evidence type="ECO:0000256" key="3">
    <source>
        <dbReference type="ARBA" id="ARBA00022679"/>
    </source>
</evidence>
<keyword evidence="2" id="KW-0723">Serine/threonine-protein kinase</keyword>
<dbReference type="PROSITE" id="PS50011">
    <property type="entry name" value="PROTEIN_KINASE_DOM"/>
    <property type="match status" value="1"/>
</dbReference>
<dbReference type="CDD" id="cd13986">
    <property type="entry name" value="STKc_16"/>
    <property type="match status" value="1"/>
</dbReference>
<dbReference type="AlphaFoldDB" id="A0AAN8FX68"/>
<dbReference type="EC" id="2.7.11.1" evidence="1"/>
<comment type="caution">
    <text evidence="10">The sequence shown here is derived from an EMBL/GenBank/DDBJ whole genome shotgun (WGS) entry which is preliminary data.</text>
</comment>
<organism evidence="10 11">
    <name type="scientific">Patella caerulea</name>
    <name type="common">Rayed Mediterranean limpet</name>
    <dbReference type="NCBI Taxonomy" id="87958"/>
    <lineage>
        <taxon>Eukaryota</taxon>
        <taxon>Metazoa</taxon>
        <taxon>Spiralia</taxon>
        <taxon>Lophotrochozoa</taxon>
        <taxon>Mollusca</taxon>
        <taxon>Gastropoda</taxon>
        <taxon>Patellogastropoda</taxon>
        <taxon>Patelloidea</taxon>
        <taxon>Patellidae</taxon>
        <taxon>Patella</taxon>
    </lineage>
</organism>
<dbReference type="GO" id="GO:0004674">
    <property type="term" value="F:protein serine/threonine kinase activity"/>
    <property type="evidence" value="ECO:0007669"/>
    <property type="project" value="UniProtKB-KW"/>
</dbReference>
<dbReference type="InterPro" id="IPR008271">
    <property type="entry name" value="Ser/Thr_kinase_AS"/>
</dbReference>
<keyword evidence="11" id="KW-1185">Reference proteome</keyword>
<dbReference type="PIRSF" id="PIRSF000654">
    <property type="entry name" value="Integrin-linked_kinase"/>
    <property type="match status" value="1"/>
</dbReference>
<dbReference type="SUPFAM" id="SSF56112">
    <property type="entry name" value="Protein kinase-like (PK-like)"/>
    <property type="match status" value="1"/>
</dbReference>
<reference evidence="10 11" key="1">
    <citation type="submission" date="2024-01" db="EMBL/GenBank/DDBJ databases">
        <title>The genome of the rayed Mediterranean limpet Patella caerulea (Linnaeus, 1758).</title>
        <authorList>
            <person name="Anh-Thu Weber A."/>
            <person name="Halstead-Nussloch G."/>
        </authorList>
    </citation>
    <scope>NUCLEOTIDE SEQUENCE [LARGE SCALE GENOMIC DNA]</scope>
    <source>
        <strain evidence="10">AATW-2023a</strain>
        <tissue evidence="10">Whole specimen</tissue>
    </source>
</reference>
<evidence type="ECO:0000256" key="4">
    <source>
        <dbReference type="ARBA" id="ARBA00022741"/>
    </source>
</evidence>
<comment type="catalytic activity">
    <reaction evidence="7">
        <text>L-threonyl-[protein] + ATP = O-phospho-L-threonyl-[protein] + ADP + H(+)</text>
        <dbReference type="Rhea" id="RHEA:46608"/>
        <dbReference type="Rhea" id="RHEA-COMP:11060"/>
        <dbReference type="Rhea" id="RHEA-COMP:11605"/>
        <dbReference type="ChEBI" id="CHEBI:15378"/>
        <dbReference type="ChEBI" id="CHEBI:30013"/>
        <dbReference type="ChEBI" id="CHEBI:30616"/>
        <dbReference type="ChEBI" id="CHEBI:61977"/>
        <dbReference type="ChEBI" id="CHEBI:456216"/>
        <dbReference type="EC" id="2.7.11.1"/>
    </reaction>
</comment>
<gene>
    <name evidence="10" type="ORF">SNE40_022748</name>
</gene>
<comment type="catalytic activity">
    <reaction evidence="8">
        <text>L-seryl-[protein] + ATP = O-phospho-L-seryl-[protein] + ADP + H(+)</text>
        <dbReference type="Rhea" id="RHEA:17989"/>
        <dbReference type="Rhea" id="RHEA-COMP:9863"/>
        <dbReference type="Rhea" id="RHEA-COMP:11604"/>
        <dbReference type="ChEBI" id="CHEBI:15378"/>
        <dbReference type="ChEBI" id="CHEBI:29999"/>
        <dbReference type="ChEBI" id="CHEBI:30616"/>
        <dbReference type="ChEBI" id="CHEBI:83421"/>
        <dbReference type="ChEBI" id="CHEBI:456216"/>
        <dbReference type="EC" id="2.7.11.1"/>
    </reaction>
</comment>
<dbReference type="SMART" id="SM00220">
    <property type="entry name" value="S_TKc"/>
    <property type="match status" value="1"/>
</dbReference>
<feature type="domain" description="Protein kinase" evidence="9">
    <location>
        <begin position="28"/>
        <end position="312"/>
    </location>
</feature>
<evidence type="ECO:0000256" key="2">
    <source>
        <dbReference type="ARBA" id="ARBA00022527"/>
    </source>
</evidence>
<dbReference type="PANTHER" id="PTHR45998">
    <property type="entry name" value="SERINE/THREONINE-PROTEIN KINASE 16"/>
    <property type="match status" value="1"/>
</dbReference>
<dbReference type="PROSITE" id="PS00108">
    <property type="entry name" value="PROTEIN_KINASE_ST"/>
    <property type="match status" value="1"/>
</dbReference>
<dbReference type="Gene3D" id="1.10.510.10">
    <property type="entry name" value="Transferase(Phosphotransferase) domain 1"/>
    <property type="match status" value="1"/>
</dbReference>
<dbReference type="InterPro" id="IPR011009">
    <property type="entry name" value="Kinase-like_dom_sf"/>
</dbReference>
<proteinExistence type="predicted"/>
<evidence type="ECO:0000313" key="11">
    <source>
        <dbReference type="Proteomes" id="UP001347796"/>
    </source>
</evidence>
<sequence length="319" mass="36158">MNTFGISLILKMGCVCGKESVNINNRRFYTRSRIGEGGFSFIDLVEDAQTHKLLALKRITCHSKEDEKVAMQEVEIMKTFHHINIVPLEESTLNPINHYTKAVDVVSEVLIVMPFYRRGSVEDMMERLKKKGEKMGEPELWTMFLGICNGLKAMHHHNPPYAHRDIKPANIMIADDSTPIIMDLGSAAKARVEIKTSAEGRALQDIAAERCSMLYRAPELFNVETNSTVDERTDIWSLGCVLYAMAFLESPFEKVYQRGDSIALAVIGRNLKFKENSGFSNKIEETVTWLMSVNPMERPFIDAVIDKVEELVHASENRV</sequence>
<evidence type="ECO:0000313" key="10">
    <source>
        <dbReference type="EMBL" id="KAK6165942.1"/>
    </source>
</evidence>
<evidence type="ECO:0000256" key="5">
    <source>
        <dbReference type="ARBA" id="ARBA00022777"/>
    </source>
</evidence>
<keyword evidence="5" id="KW-0418">Kinase</keyword>
<keyword evidence="6" id="KW-0067">ATP-binding</keyword>
<keyword evidence="3" id="KW-0808">Transferase</keyword>
<dbReference type="GO" id="GO:0005524">
    <property type="term" value="F:ATP binding"/>
    <property type="evidence" value="ECO:0007669"/>
    <property type="project" value="UniProtKB-KW"/>
</dbReference>
<dbReference type="Proteomes" id="UP001347796">
    <property type="component" value="Unassembled WGS sequence"/>
</dbReference>
<protein>
    <recommendedName>
        <fullName evidence="1">non-specific serine/threonine protein kinase</fullName>
        <ecNumber evidence="1">2.7.11.1</ecNumber>
    </recommendedName>
</protein>
<accession>A0AAN8FX68</accession>
<dbReference type="EMBL" id="JAZGQO010000021">
    <property type="protein sequence ID" value="KAK6165942.1"/>
    <property type="molecule type" value="Genomic_DNA"/>
</dbReference>
<evidence type="ECO:0000256" key="6">
    <source>
        <dbReference type="ARBA" id="ARBA00022840"/>
    </source>
</evidence>